<organism evidence="2">
    <name type="scientific">freshwater metagenome</name>
    <dbReference type="NCBI Taxonomy" id="449393"/>
    <lineage>
        <taxon>unclassified sequences</taxon>
        <taxon>metagenomes</taxon>
        <taxon>ecological metagenomes</taxon>
    </lineage>
</organism>
<evidence type="ECO:0000256" key="1">
    <source>
        <dbReference type="SAM" id="Phobius"/>
    </source>
</evidence>
<gene>
    <name evidence="2" type="ORF">UFOPK1493_02637</name>
</gene>
<reference evidence="2" key="1">
    <citation type="submission" date="2020-05" db="EMBL/GenBank/DDBJ databases">
        <authorList>
            <person name="Chiriac C."/>
            <person name="Salcher M."/>
            <person name="Ghai R."/>
            <person name="Kavagutti S V."/>
        </authorList>
    </citation>
    <scope>NUCLEOTIDE SEQUENCE</scope>
</reference>
<dbReference type="EMBL" id="CAEZSR010000115">
    <property type="protein sequence ID" value="CAB4574847.1"/>
    <property type="molecule type" value="Genomic_DNA"/>
</dbReference>
<accession>A0A6J6EFH7</accession>
<keyword evidence="1" id="KW-0472">Membrane</keyword>
<dbReference type="AlphaFoldDB" id="A0A6J6EFH7"/>
<protein>
    <submittedName>
        <fullName evidence="2">Unannotated protein</fullName>
    </submittedName>
</protein>
<sequence length="101" mass="10944">MATRITSGDWWFRDRTTGGRTIGQAPNAPMWIVIVALVVAVVAPAPLVRRIARLTANAALAWWAAAEISTGVNPWRRTLGVAVALVDVRSLVRARRASRTA</sequence>
<name>A0A6J6EFH7_9ZZZZ</name>
<evidence type="ECO:0000313" key="2">
    <source>
        <dbReference type="EMBL" id="CAB4574847.1"/>
    </source>
</evidence>
<keyword evidence="1" id="KW-0812">Transmembrane</keyword>
<feature type="transmembrane region" description="Helical" evidence="1">
    <location>
        <begin position="28"/>
        <end position="48"/>
    </location>
</feature>
<keyword evidence="1" id="KW-1133">Transmembrane helix</keyword>
<proteinExistence type="predicted"/>